<gene>
    <name evidence="1" type="ORF">M947_02445</name>
</gene>
<accession>T0L333</accession>
<sequence>MKNILFLIMPALLFSQSPFDTPKNRQFNFLAFEKKQSIETQEAAKNPKIKCRLVCDKKIYKEQKISEAIEFYKNSKIYKFDYSSMSK</sequence>
<dbReference type="RefSeq" id="WP_021286769.1">
    <property type="nucleotide sequence ID" value="NZ_AUPZ01000003.1"/>
</dbReference>
<name>T0L333_9BACT</name>
<organism evidence="1 2">
    <name type="scientific">Sulfurimonas hongkongensis</name>
    <dbReference type="NCBI Taxonomy" id="1172190"/>
    <lineage>
        <taxon>Bacteria</taxon>
        <taxon>Pseudomonadati</taxon>
        <taxon>Campylobacterota</taxon>
        <taxon>Epsilonproteobacteria</taxon>
        <taxon>Campylobacterales</taxon>
        <taxon>Sulfurimonadaceae</taxon>
        <taxon>Sulfurimonas</taxon>
    </lineage>
</organism>
<keyword evidence="2" id="KW-1185">Reference proteome</keyword>
<evidence type="ECO:0000313" key="2">
    <source>
        <dbReference type="Proteomes" id="UP000015520"/>
    </source>
</evidence>
<evidence type="ECO:0000313" key="1">
    <source>
        <dbReference type="EMBL" id="EQB40213.1"/>
    </source>
</evidence>
<reference evidence="1 2" key="1">
    <citation type="submission" date="2013-07" db="EMBL/GenBank/DDBJ databases">
        <title>Sulfurimonas hongkongensis AST-10 Genome Sequencing.</title>
        <authorList>
            <person name="Cai L."/>
            <person name="Zhang T."/>
        </authorList>
    </citation>
    <scope>NUCLEOTIDE SEQUENCE [LARGE SCALE GENOMIC DNA]</scope>
    <source>
        <strain evidence="1 2">AST-10</strain>
    </source>
</reference>
<dbReference type="AlphaFoldDB" id="T0L333"/>
<comment type="caution">
    <text evidence="1">The sequence shown here is derived from an EMBL/GenBank/DDBJ whole genome shotgun (WGS) entry which is preliminary data.</text>
</comment>
<dbReference type="OrthoDB" id="5334979at2"/>
<protein>
    <submittedName>
        <fullName evidence="1">Uncharacterized protein</fullName>
    </submittedName>
</protein>
<dbReference type="EMBL" id="AUPZ01000003">
    <property type="protein sequence ID" value="EQB40213.1"/>
    <property type="molecule type" value="Genomic_DNA"/>
</dbReference>
<proteinExistence type="predicted"/>
<dbReference type="PATRIC" id="fig|1172190.3.peg.479"/>
<dbReference type="Proteomes" id="UP000015520">
    <property type="component" value="Unassembled WGS sequence"/>
</dbReference>